<name>A0A9N7V6S6_PLEPL</name>
<evidence type="ECO:0000313" key="3">
    <source>
        <dbReference type="Proteomes" id="UP001153269"/>
    </source>
</evidence>
<evidence type="ECO:0000313" key="2">
    <source>
        <dbReference type="EMBL" id="CAB1444017.1"/>
    </source>
</evidence>
<protein>
    <submittedName>
        <fullName evidence="2">Uncharacterized protein</fullName>
    </submittedName>
</protein>
<evidence type="ECO:0000256" key="1">
    <source>
        <dbReference type="SAM" id="MobiDB-lite"/>
    </source>
</evidence>
<dbReference type="Proteomes" id="UP001153269">
    <property type="component" value="Unassembled WGS sequence"/>
</dbReference>
<dbReference type="AlphaFoldDB" id="A0A9N7V6S6"/>
<sequence length="117" mass="12688">MTTSAVSMWRGGTLMGPDPSGEMLDPSGEMLQAVFPTTETQQSPTGHSYVTLLQQTARTMGTFFGMKGQAGPEEREGTAEGQSRGLCLRHFECRLGYTVAEVSNNNPEQTSPDEGRR</sequence>
<comment type="caution">
    <text evidence="2">The sequence shown here is derived from an EMBL/GenBank/DDBJ whole genome shotgun (WGS) entry which is preliminary data.</text>
</comment>
<dbReference type="EMBL" id="CADEAL010003268">
    <property type="protein sequence ID" value="CAB1444017.1"/>
    <property type="molecule type" value="Genomic_DNA"/>
</dbReference>
<feature type="region of interest" description="Disordered" evidence="1">
    <location>
        <begin position="1"/>
        <end position="27"/>
    </location>
</feature>
<gene>
    <name evidence="2" type="ORF">PLEPLA_LOCUS31733</name>
</gene>
<organism evidence="2 3">
    <name type="scientific">Pleuronectes platessa</name>
    <name type="common">European plaice</name>
    <dbReference type="NCBI Taxonomy" id="8262"/>
    <lineage>
        <taxon>Eukaryota</taxon>
        <taxon>Metazoa</taxon>
        <taxon>Chordata</taxon>
        <taxon>Craniata</taxon>
        <taxon>Vertebrata</taxon>
        <taxon>Euteleostomi</taxon>
        <taxon>Actinopterygii</taxon>
        <taxon>Neopterygii</taxon>
        <taxon>Teleostei</taxon>
        <taxon>Neoteleostei</taxon>
        <taxon>Acanthomorphata</taxon>
        <taxon>Carangaria</taxon>
        <taxon>Pleuronectiformes</taxon>
        <taxon>Pleuronectoidei</taxon>
        <taxon>Pleuronectidae</taxon>
        <taxon>Pleuronectes</taxon>
    </lineage>
</organism>
<proteinExistence type="predicted"/>
<reference evidence="2" key="1">
    <citation type="submission" date="2020-03" db="EMBL/GenBank/DDBJ databases">
        <authorList>
            <person name="Weist P."/>
        </authorList>
    </citation>
    <scope>NUCLEOTIDE SEQUENCE</scope>
</reference>
<keyword evidence="3" id="KW-1185">Reference proteome</keyword>
<accession>A0A9N7V6S6</accession>